<gene>
    <name evidence="1" type="ORF">FC14_GL001284</name>
</gene>
<dbReference type="OrthoDB" id="2030441at2"/>
<dbReference type="EMBL" id="AYYP01000072">
    <property type="protein sequence ID" value="KRM63037.1"/>
    <property type="molecule type" value="Genomic_DNA"/>
</dbReference>
<organism evidence="1 2">
    <name type="scientific">Ligilactobacillus agilis DSM 20509</name>
    <dbReference type="NCBI Taxonomy" id="1423718"/>
    <lineage>
        <taxon>Bacteria</taxon>
        <taxon>Bacillati</taxon>
        <taxon>Bacillota</taxon>
        <taxon>Bacilli</taxon>
        <taxon>Lactobacillales</taxon>
        <taxon>Lactobacillaceae</taxon>
        <taxon>Ligilactobacillus</taxon>
    </lineage>
</organism>
<dbReference type="RefSeq" id="WP_056977980.1">
    <property type="nucleotide sequence ID" value="NZ_AYYP01000072.1"/>
</dbReference>
<keyword evidence="2" id="KW-1185">Reference proteome</keyword>
<comment type="caution">
    <text evidence="1">The sequence shown here is derived from an EMBL/GenBank/DDBJ whole genome shotgun (WGS) entry which is preliminary data.</text>
</comment>
<reference evidence="1 2" key="1">
    <citation type="journal article" date="2015" name="Genome Announc.">
        <title>Expanding the biotechnology potential of lactobacilli through comparative genomics of 213 strains and associated genera.</title>
        <authorList>
            <person name="Sun Z."/>
            <person name="Harris H.M."/>
            <person name="McCann A."/>
            <person name="Guo C."/>
            <person name="Argimon S."/>
            <person name="Zhang W."/>
            <person name="Yang X."/>
            <person name="Jeffery I.B."/>
            <person name="Cooney J.C."/>
            <person name="Kagawa T.F."/>
            <person name="Liu W."/>
            <person name="Song Y."/>
            <person name="Salvetti E."/>
            <person name="Wrobel A."/>
            <person name="Rasinkangas P."/>
            <person name="Parkhill J."/>
            <person name="Rea M.C."/>
            <person name="O'Sullivan O."/>
            <person name="Ritari J."/>
            <person name="Douillard F.P."/>
            <person name="Paul Ross R."/>
            <person name="Yang R."/>
            <person name="Briner A.E."/>
            <person name="Felis G.E."/>
            <person name="de Vos W.M."/>
            <person name="Barrangou R."/>
            <person name="Klaenhammer T.R."/>
            <person name="Caufield P.W."/>
            <person name="Cui Y."/>
            <person name="Zhang H."/>
            <person name="O'Toole P.W."/>
        </authorList>
    </citation>
    <scope>NUCLEOTIDE SEQUENCE [LARGE SCALE GENOMIC DNA]</scope>
    <source>
        <strain evidence="1 2">DSM 20509</strain>
    </source>
</reference>
<dbReference type="PATRIC" id="fig|1423718.3.peg.1346"/>
<evidence type="ECO:0000313" key="1">
    <source>
        <dbReference type="EMBL" id="KRM63037.1"/>
    </source>
</evidence>
<sequence>MVKEKIYTKTALKREFGLTDKCLAYLPPADKIWYGRYKSQRYPAWSESLIQNFLAQDEVQLLLVMATKRRAKRQQAAQKAVVTKTNALLAELADIKVQVERLPKKKLKCLTQASLDDWYMYRELNYHSYDEFAYHEATDWDIVNYIRHNLTNYDDELTRLANRVGHQEGFKLISRKIYAEILKVYPEYRTTIEKQLQEHLSR</sequence>
<accession>A0A0R2A7G1</accession>
<dbReference type="AlphaFoldDB" id="A0A0R2A7G1"/>
<evidence type="ECO:0000313" key="2">
    <source>
        <dbReference type="Proteomes" id="UP000051008"/>
    </source>
</evidence>
<protein>
    <submittedName>
        <fullName evidence="1">Uncharacterized protein</fullName>
    </submittedName>
</protein>
<name>A0A0R2A7G1_9LACO</name>
<proteinExistence type="predicted"/>
<dbReference type="Proteomes" id="UP000051008">
    <property type="component" value="Unassembled WGS sequence"/>
</dbReference>